<dbReference type="InterPro" id="IPR011104">
    <property type="entry name" value="Hpr_kin/Pase_C"/>
</dbReference>
<feature type="binding site" evidence="10">
    <location>
        <begin position="154"/>
        <end position="161"/>
    </location>
    <ligand>
        <name>ATP</name>
        <dbReference type="ChEBI" id="CHEBI:30616"/>
    </ligand>
</feature>
<feature type="region of interest" description="Disordered" evidence="11">
    <location>
        <begin position="307"/>
        <end position="326"/>
    </location>
</feature>
<comment type="domain">
    <text evidence="10">The Walker A ATP-binding motif also binds Pi and PPi.</text>
</comment>
<evidence type="ECO:0000256" key="3">
    <source>
        <dbReference type="ARBA" id="ARBA00022527"/>
    </source>
</evidence>
<comment type="miscellaneous">
    <text evidence="10">Both phosphorylation and phosphorolysis are carried out by the same active site and suggest a common mechanism for both reactions.</text>
</comment>
<feature type="active site" evidence="10">
    <location>
        <position position="243"/>
    </location>
</feature>
<feature type="region of interest" description="Important for the catalytic mechanism of both phosphorylation and dephosphorylation" evidence="10">
    <location>
        <begin position="201"/>
        <end position="210"/>
    </location>
</feature>
<evidence type="ECO:0000256" key="4">
    <source>
        <dbReference type="ARBA" id="ARBA00022679"/>
    </source>
</evidence>
<dbReference type="AlphaFoldDB" id="A0A1U7NGD7"/>
<evidence type="ECO:0000256" key="9">
    <source>
        <dbReference type="ARBA" id="ARBA00047657"/>
    </source>
</evidence>
<evidence type="ECO:0000259" key="12">
    <source>
        <dbReference type="Pfam" id="PF02603"/>
    </source>
</evidence>
<organism evidence="14 15">
    <name type="scientific">Ileibacterium valens</name>
    <dbReference type="NCBI Taxonomy" id="1862668"/>
    <lineage>
        <taxon>Bacteria</taxon>
        <taxon>Bacillati</taxon>
        <taxon>Bacillota</taxon>
        <taxon>Erysipelotrichia</taxon>
        <taxon>Erysipelotrichales</taxon>
        <taxon>Erysipelotrichaceae</taxon>
        <taxon>Ileibacterium</taxon>
    </lineage>
</organism>
<dbReference type="GO" id="GO:0006109">
    <property type="term" value="P:regulation of carbohydrate metabolic process"/>
    <property type="evidence" value="ECO:0007669"/>
    <property type="project" value="UniProtKB-UniRule"/>
</dbReference>
<evidence type="ECO:0000259" key="13">
    <source>
        <dbReference type="Pfam" id="PF07475"/>
    </source>
</evidence>
<dbReference type="Pfam" id="PF07475">
    <property type="entry name" value="Hpr_kinase_C"/>
    <property type="match status" value="1"/>
</dbReference>
<dbReference type="PANTHER" id="PTHR30305">
    <property type="entry name" value="PROTEIN YJDM-RELATED"/>
    <property type="match status" value="1"/>
</dbReference>
<dbReference type="SUPFAM" id="SSF53795">
    <property type="entry name" value="PEP carboxykinase-like"/>
    <property type="match status" value="1"/>
</dbReference>
<accession>A0A1U7NGD7</accession>
<name>A0A1U7NGD7_9FIRM</name>
<comment type="caution">
    <text evidence="14">The sequence shown here is derived from an EMBL/GenBank/DDBJ whole genome shotgun (WGS) entry which is preliminary data.</text>
</comment>
<keyword evidence="3 10" id="KW-0723">Serine/threonine-protein kinase</keyword>
<comment type="catalytic activity">
    <reaction evidence="9 10">
        <text>[HPr protein]-O-phospho-L-serine + phosphate + H(+) = [HPr protein]-L-serine + diphosphate</text>
        <dbReference type="Rhea" id="RHEA:46604"/>
        <dbReference type="Rhea" id="RHEA-COMP:11602"/>
        <dbReference type="Rhea" id="RHEA-COMP:11603"/>
        <dbReference type="ChEBI" id="CHEBI:15378"/>
        <dbReference type="ChEBI" id="CHEBI:29999"/>
        <dbReference type="ChEBI" id="CHEBI:33019"/>
        <dbReference type="ChEBI" id="CHEBI:43474"/>
        <dbReference type="ChEBI" id="CHEBI:83421"/>
    </reaction>
</comment>
<dbReference type="GO" id="GO:0004712">
    <property type="term" value="F:protein serine/threonine/tyrosine kinase activity"/>
    <property type="evidence" value="ECO:0007669"/>
    <property type="project" value="UniProtKB-UniRule"/>
</dbReference>
<dbReference type="EC" id="2.7.4.-" evidence="10"/>
<dbReference type="InterPro" id="IPR028979">
    <property type="entry name" value="Ser_kin/Pase_Hpr-like_N_sf"/>
</dbReference>
<feature type="domain" description="HPr(Ser) kinase/phosphorylase N-terminal" evidence="12">
    <location>
        <begin position="4"/>
        <end position="128"/>
    </location>
</feature>
<dbReference type="CDD" id="cd01918">
    <property type="entry name" value="HprK_C"/>
    <property type="match status" value="1"/>
</dbReference>
<keyword evidence="6 10" id="KW-0418">Kinase</keyword>
<dbReference type="RefSeq" id="WP_075819221.1">
    <property type="nucleotide sequence ID" value="NZ_CAJUTZ010000088.1"/>
</dbReference>
<dbReference type="PANTHER" id="PTHR30305:SF1">
    <property type="entry name" value="HPR KINASE_PHOSPHORYLASE"/>
    <property type="match status" value="1"/>
</dbReference>
<comment type="function">
    <text evidence="10">Catalyzes the ATP- as well as the pyrophosphate-dependent phosphorylation of a specific serine residue in HPr, a phosphocarrier protein of the phosphoenolpyruvate-dependent sugar phosphotransferase system (PTS). HprK/P also catalyzes the pyrophosphate-producing, inorganic phosphate-dependent dephosphorylation (phosphorolysis) of seryl-phosphorylated HPr (P-Ser-HPr). The two antagonistic activities of HprK/P are regulated by several intracellular metabolites, which change their concentration in response to the absence or presence of rapidly metabolisable carbon sources (glucose, fructose, etc.) in the growth medium. Therefore, by controlling the phosphorylation state of HPr, HPrK/P is a sensor enzyme that plays a major role in the regulation of carbon metabolism and sugar transport: it mediates carbon catabolite repression (CCR), and regulates PTS-catalyzed carbohydrate uptake and inducer exclusion.</text>
</comment>
<keyword evidence="10" id="KW-0479">Metal-binding</keyword>
<evidence type="ECO:0000256" key="1">
    <source>
        <dbReference type="ARBA" id="ARBA00001120"/>
    </source>
</evidence>
<dbReference type="InterPro" id="IPR027417">
    <property type="entry name" value="P-loop_NTPase"/>
</dbReference>
<evidence type="ECO:0000256" key="7">
    <source>
        <dbReference type="ARBA" id="ARBA00022840"/>
    </source>
</evidence>
<dbReference type="GO" id="GO:0004674">
    <property type="term" value="F:protein serine/threonine kinase activity"/>
    <property type="evidence" value="ECO:0007669"/>
    <property type="project" value="UniProtKB-KW"/>
</dbReference>
<feature type="region of interest" description="Important for the catalytic mechanism of dephosphorylation" evidence="10">
    <location>
        <begin position="265"/>
        <end position="270"/>
    </location>
</feature>
<evidence type="ECO:0000256" key="10">
    <source>
        <dbReference type="HAMAP-Rule" id="MF_01249"/>
    </source>
</evidence>
<feature type="active site" evidence="10">
    <location>
        <position position="139"/>
    </location>
</feature>
<dbReference type="GO" id="GO:0000155">
    <property type="term" value="F:phosphorelay sensor kinase activity"/>
    <property type="evidence" value="ECO:0007669"/>
    <property type="project" value="InterPro"/>
</dbReference>
<gene>
    <name evidence="10" type="primary">hprK</name>
    <name evidence="14" type="ORF">BO222_05795</name>
</gene>
<proteinExistence type="inferred from homology"/>
<evidence type="ECO:0000256" key="5">
    <source>
        <dbReference type="ARBA" id="ARBA00022741"/>
    </source>
</evidence>
<feature type="active site" evidence="10">
    <location>
        <position position="160"/>
    </location>
</feature>
<evidence type="ECO:0000256" key="6">
    <source>
        <dbReference type="ARBA" id="ARBA00022777"/>
    </source>
</evidence>
<dbReference type="Proteomes" id="UP000186341">
    <property type="component" value="Unassembled WGS sequence"/>
</dbReference>
<keyword evidence="10" id="KW-0119">Carbohydrate metabolism</keyword>
<keyword evidence="4 10" id="KW-0808">Transferase</keyword>
<dbReference type="EC" id="2.7.11.-" evidence="10"/>
<dbReference type="HAMAP" id="MF_01249">
    <property type="entry name" value="HPr_kinase"/>
    <property type="match status" value="1"/>
</dbReference>
<reference evidence="14 15" key="1">
    <citation type="submission" date="2016-11" db="EMBL/GenBank/DDBJ databases">
        <title>Description of two novel members of the family Erysipelotrichaceae: Ileibacterium lipovorans gen. nov., sp. nov. and Dubosiella newyorkensis, gen. nov., sp. nov.</title>
        <authorList>
            <person name="Cox L.M."/>
            <person name="Sohn J."/>
            <person name="Tyrrell K.L."/>
            <person name="Citron D.M."/>
            <person name="Lawson P.A."/>
            <person name="Patel N.B."/>
            <person name="Iizumi T."/>
            <person name="Perez-Perez G.I."/>
            <person name="Goldstein E.J."/>
            <person name="Blaser M.J."/>
        </authorList>
    </citation>
    <scope>NUCLEOTIDE SEQUENCE [LARGE SCALE GENOMIC DNA]</scope>
    <source>
        <strain evidence="14 15">NYU-BL-A3</strain>
    </source>
</reference>
<evidence type="ECO:0000313" key="14">
    <source>
        <dbReference type="EMBL" id="OLU40013.1"/>
    </source>
</evidence>
<dbReference type="Gene3D" id="3.40.1390.20">
    <property type="entry name" value="HprK N-terminal domain-like"/>
    <property type="match status" value="1"/>
</dbReference>
<dbReference type="Gene3D" id="3.40.50.300">
    <property type="entry name" value="P-loop containing nucleotide triphosphate hydrolases"/>
    <property type="match status" value="1"/>
</dbReference>
<dbReference type="InterPro" id="IPR011126">
    <property type="entry name" value="Hpr_kin/Pase_Hpr_N"/>
</dbReference>
<comment type="catalytic activity">
    <reaction evidence="1 10">
        <text>[HPr protein]-L-serine + ATP = [HPr protein]-O-phospho-L-serine + ADP + H(+)</text>
        <dbReference type="Rhea" id="RHEA:46600"/>
        <dbReference type="Rhea" id="RHEA-COMP:11602"/>
        <dbReference type="Rhea" id="RHEA-COMP:11603"/>
        <dbReference type="ChEBI" id="CHEBI:15378"/>
        <dbReference type="ChEBI" id="CHEBI:29999"/>
        <dbReference type="ChEBI" id="CHEBI:30616"/>
        <dbReference type="ChEBI" id="CHEBI:83421"/>
        <dbReference type="ChEBI" id="CHEBI:456216"/>
    </reaction>
</comment>
<keyword evidence="7 10" id="KW-0067">ATP-binding</keyword>
<keyword evidence="10" id="KW-0460">Magnesium</keyword>
<feature type="active site" description="Proton acceptor; for phosphorylation activity. Proton donor; for dephosphorylation activity" evidence="10">
    <location>
        <position position="178"/>
    </location>
</feature>
<dbReference type="SUPFAM" id="SSF75138">
    <property type="entry name" value="HprK N-terminal domain-like"/>
    <property type="match status" value="1"/>
</dbReference>
<dbReference type="GO" id="GO:0000287">
    <property type="term" value="F:magnesium ion binding"/>
    <property type="evidence" value="ECO:0007669"/>
    <property type="project" value="UniProtKB-UniRule"/>
</dbReference>
<protein>
    <recommendedName>
        <fullName evidence="10">HPr kinase/phosphorylase</fullName>
        <shortName evidence="10">HPrK/P</shortName>
        <ecNumber evidence="10">2.7.11.-</ecNumber>
        <ecNumber evidence="10">2.7.4.-</ecNumber>
    </recommendedName>
    <alternativeName>
        <fullName evidence="10">HPr(Ser) kinase/phosphorylase</fullName>
    </alternativeName>
</protein>
<dbReference type="Pfam" id="PF02603">
    <property type="entry name" value="Hpr_kinase_N"/>
    <property type="match status" value="1"/>
</dbReference>
<evidence type="ECO:0000256" key="8">
    <source>
        <dbReference type="ARBA" id="ARBA00023268"/>
    </source>
</evidence>
<dbReference type="EMBL" id="MPJW01000119">
    <property type="protein sequence ID" value="OLU40013.1"/>
    <property type="molecule type" value="Genomic_DNA"/>
</dbReference>
<evidence type="ECO:0000256" key="11">
    <source>
        <dbReference type="SAM" id="MobiDB-lite"/>
    </source>
</evidence>
<dbReference type="GeneID" id="82202721"/>
<dbReference type="OrthoDB" id="9778803at2"/>
<keyword evidence="15" id="KW-1185">Reference proteome</keyword>
<dbReference type="NCBIfam" id="TIGR00679">
    <property type="entry name" value="hpr-ser"/>
    <property type="match status" value="1"/>
</dbReference>
<sequence length="326" mass="37011">MKAEVRNLEEKFHWRMITGNEASLNRPITLPDINRPGLELAGYFNNSQVKRLVVIGGKESRYIADEMDEINQRRVFEFLTNEKTPCIIITNGQPCPPVLEEIANRKNFPVFITNSRTSIVVVNITNFLDEMLAQSVIVHAELVRVYGVGVLITGPSGLGKSEIVLDLVNRGHQLVADDRVDVYRIHNSLVGRTAQVIEGFMEMRGVGIIDVKRMYGVTSVAERSDIDFEIALESFKPDEDYDRLGLEDKEYTEYLGISIMKMKIPVTFGRPMATIIETAVKNYLLLREGFDSAKEFEERVLEEITRNQANHSEIPEPPIHDYLPAK</sequence>
<comment type="similarity">
    <text evidence="2 10">Belongs to the HPrK/P family.</text>
</comment>
<evidence type="ECO:0000256" key="2">
    <source>
        <dbReference type="ARBA" id="ARBA00006883"/>
    </source>
</evidence>
<evidence type="ECO:0000313" key="15">
    <source>
        <dbReference type="Proteomes" id="UP000186341"/>
    </source>
</evidence>
<dbReference type="InterPro" id="IPR003755">
    <property type="entry name" value="HPr(Ser)_kin/Pase"/>
</dbReference>
<dbReference type="GO" id="GO:0005524">
    <property type="term" value="F:ATP binding"/>
    <property type="evidence" value="ECO:0007669"/>
    <property type="project" value="UniProtKB-UniRule"/>
</dbReference>
<comment type="cofactor">
    <cofactor evidence="10">
        <name>Mg(2+)</name>
        <dbReference type="ChEBI" id="CHEBI:18420"/>
    </cofactor>
</comment>
<feature type="binding site" evidence="10">
    <location>
        <position position="161"/>
    </location>
    <ligand>
        <name>Mg(2+)</name>
        <dbReference type="ChEBI" id="CHEBI:18420"/>
    </ligand>
</feature>
<feature type="binding site" evidence="10">
    <location>
        <position position="202"/>
    </location>
    <ligand>
        <name>Mg(2+)</name>
        <dbReference type="ChEBI" id="CHEBI:18420"/>
    </ligand>
</feature>
<feature type="domain" description="HPr kinase/phosphorylase C-terminal" evidence="13">
    <location>
        <begin position="131"/>
        <end position="299"/>
    </location>
</feature>
<keyword evidence="5 10" id="KW-0547">Nucleotide-binding</keyword>
<keyword evidence="8 10" id="KW-0511">Multifunctional enzyme</keyword>
<comment type="subunit">
    <text evidence="10">Homohexamer.</text>
</comment>